<gene>
    <name evidence="1" type="ORF">EYZ11_004859</name>
</gene>
<sequence length="338" mass="35981">MFKKARVPLENTRPHVLWTLSTATPAAIPEFVFDGDAPYNIPADALRASLTCPNGTPNSNDKPVLLVHGTGSTGNESWGRGFVPALAETGMKACFTNLRETEDTANSALVAFLAADLFLLFSKSIYVGRPIAAIGHSQGSPNIQWALRFFPSTRNADVTRAFIAMSPDFAGVGFDGIAAFCDIIDGVRFCTPSLWQQAAGSNFMKALNGGSHGINRAYVPTTIVWSRTDEIVVPPYQNSRLSGAVMIAAQDLCPLRVVGHLLMTIDAAGFAIALDALNNDGHANVSRIDESVCRNFLAPGMNPTLASLTEAGTNDIVKGFLLGGPKTKEEPALLPYAV</sequence>
<organism evidence="1 2">
    <name type="scientific">Aspergillus tanneri</name>
    <dbReference type="NCBI Taxonomy" id="1220188"/>
    <lineage>
        <taxon>Eukaryota</taxon>
        <taxon>Fungi</taxon>
        <taxon>Dikarya</taxon>
        <taxon>Ascomycota</taxon>
        <taxon>Pezizomycotina</taxon>
        <taxon>Eurotiomycetes</taxon>
        <taxon>Eurotiomycetidae</taxon>
        <taxon>Eurotiales</taxon>
        <taxon>Aspergillaceae</taxon>
        <taxon>Aspergillus</taxon>
        <taxon>Aspergillus subgen. Circumdati</taxon>
    </lineage>
</organism>
<keyword evidence="2" id="KW-1185">Reference proteome</keyword>
<dbReference type="Gene3D" id="3.40.50.1820">
    <property type="entry name" value="alpha/beta hydrolase"/>
    <property type="match status" value="1"/>
</dbReference>
<dbReference type="SUPFAM" id="SSF53474">
    <property type="entry name" value="alpha/beta-Hydrolases"/>
    <property type="match status" value="1"/>
</dbReference>
<dbReference type="STRING" id="1220188.A0A4S3JJF0"/>
<name>A0A4S3JJF0_9EURO</name>
<dbReference type="VEuPathDB" id="FungiDB:EYZ11_004859"/>
<evidence type="ECO:0008006" key="3">
    <source>
        <dbReference type="Google" id="ProtNLM"/>
    </source>
</evidence>
<reference evidence="1 2" key="1">
    <citation type="submission" date="2019-03" db="EMBL/GenBank/DDBJ databases">
        <title>The genome sequence of a newly discovered highly antifungal drug resistant Aspergillus species, Aspergillus tanneri NIH 1004.</title>
        <authorList>
            <person name="Mounaud S."/>
            <person name="Singh I."/>
            <person name="Joardar V."/>
            <person name="Pakala S."/>
            <person name="Pakala S."/>
            <person name="Venepally P."/>
            <person name="Hoover J."/>
            <person name="Nierman W."/>
            <person name="Chung J."/>
            <person name="Losada L."/>
        </authorList>
    </citation>
    <scope>NUCLEOTIDE SEQUENCE [LARGE SCALE GENOMIC DNA]</scope>
    <source>
        <strain evidence="1 2">NIH1004</strain>
    </source>
</reference>
<accession>A0A4S3JJF0</accession>
<dbReference type="Proteomes" id="UP000308092">
    <property type="component" value="Unassembled WGS sequence"/>
</dbReference>
<proteinExistence type="predicted"/>
<dbReference type="InterPro" id="IPR053228">
    <property type="entry name" value="Stereospecific_Lipase"/>
</dbReference>
<dbReference type="AlphaFoldDB" id="A0A4S3JJF0"/>
<evidence type="ECO:0000313" key="1">
    <source>
        <dbReference type="EMBL" id="THC95646.1"/>
    </source>
</evidence>
<evidence type="ECO:0000313" key="2">
    <source>
        <dbReference type="Proteomes" id="UP000308092"/>
    </source>
</evidence>
<dbReference type="EMBL" id="SOSA01000148">
    <property type="protein sequence ID" value="THC95646.1"/>
    <property type="molecule type" value="Genomic_DNA"/>
</dbReference>
<protein>
    <recommendedName>
        <fullName evidence="3">AB hydrolase-1 domain-containing protein</fullName>
    </recommendedName>
</protein>
<dbReference type="PANTHER" id="PTHR37574:SF1">
    <property type="entry name" value="LIPASE B"/>
    <property type="match status" value="1"/>
</dbReference>
<comment type="caution">
    <text evidence="1">The sequence shown here is derived from an EMBL/GenBank/DDBJ whole genome shotgun (WGS) entry which is preliminary data.</text>
</comment>
<dbReference type="InterPro" id="IPR029058">
    <property type="entry name" value="AB_hydrolase_fold"/>
</dbReference>
<dbReference type="PANTHER" id="PTHR37574">
    <property type="entry name" value="LIPASE B"/>
    <property type="match status" value="1"/>
</dbReference>